<dbReference type="AlphaFoldDB" id="A0A419SUW7"/>
<dbReference type="Pfam" id="PF09335">
    <property type="entry name" value="VTT_dom"/>
    <property type="match status" value="1"/>
</dbReference>
<dbReference type="EMBL" id="MCIB01000039">
    <property type="protein sequence ID" value="RKD29019.1"/>
    <property type="molecule type" value="Genomic_DNA"/>
</dbReference>
<keyword evidence="4" id="KW-1185">Reference proteome</keyword>
<dbReference type="InterPro" id="IPR032816">
    <property type="entry name" value="VTT_dom"/>
</dbReference>
<dbReference type="PANTHER" id="PTHR46826">
    <property type="match status" value="1"/>
</dbReference>
<evidence type="ECO:0000259" key="2">
    <source>
        <dbReference type="Pfam" id="PF09335"/>
    </source>
</evidence>
<feature type="domain" description="VTT" evidence="2">
    <location>
        <begin position="74"/>
        <end position="190"/>
    </location>
</feature>
<comment type="caution">
    <text evidence="3">The sequence shown here is derived from an EMBL/GenBank/DDBJ whole genome shotgun (WGS) entry which is preliminary data.</text>
</comment>
<reference evidence="3 4" key="1">
    <citation type="submission" date="2016-08" db="EMBL/GenBank/DDBJ databases">
        <title>Novel Firmicutes and Novel Genomes.</title>
        <authorList>
            <person name="Poppleton D.I."/>
            <person name="Gribaldo S."/>
        </authorList>
    </citation>
    <scope>NUCLEOTIDE SEQUENCE [LARGE SCALE GENOMIC DNA]</scope>
    <source>
        <strain evidence="3 4">CTT3</strain>
    </source>
</reference>
<evidence type="ECO:0000313" key="4">
    <source>
        <dbReference type="Proteomes" id="UP000284177"/>
    </source>
</evidence>
<gene>
    <name evidence="3" type="ORF">BET03_06645</name>
</gene>
<protein>
    <recommendedName>
        <fullName evidence="2">VTT domain-containing protein</fullName>
    </recommendedName>
</protein>
<dbReference type="Proteomes" id="UP000284177">
    <property type="component" value="Unassembled WGS sequence"/>
</dbReference>
<feature type="transmembrane region" description="Helical" evidence="1">
    <location>
        <begin position="172"/>
        <end position="191"/>
    </location>
</feature>
<keyword evidence="1" id="KW-0472">Membrane</keyword>
<sequence length="236" mass="25582">MANGKQAEQSKNSNVTKLIAAVLIIGLGFFVAWKTGLVEKIQDVEAMQAFFKSFGIWGYLVFILVFIASCVFMLPGSMLTIIAGIAFGPISGGIVSLMGATLGATAAFLVAKYVARGMIEEKIGQNEMFKKIDDGVEKNGTSFLILTRLVPVFPFSFQNYAYGLTKIKLSTYFIVSLICMAPGAFIYAYMAGEIVTNGFSTGLLVKFALAGIILFLISLIPKYIAKKKGINMEELK</sequence>
<dbReference type="RefSeq" id="WP_120170679.1">
    <property type="nucleotide sequence ID" value="NZ_MCIB01000039.1"/>
</dbReference>
<feature type="transmembrane region" description="Helical" evidence="1">
    <location>
        <begin position="15"/>
        <end position="33"/>
    </location>
</feature>
<keyword evidence="1" id="KW-0812">Transmembrane</keyword>
<proteinExistence type="predicted"/>
<dbReference type="PANTHER" id="PTHR46826:SF1">
    <property type="entry name" value="TVP38_TMEM64 FAMILY MEMBRANE PROTEIN YDJX"/>
    <property type="match status" value="1"/>
</dbReference>
<feature type="transmembrane region" description="Helical" evidence="1">
    <location>
        <begin position="203"/>
        <end position="225"/>
    </location>
</feature>
<evidence type="ECO:0000313" key="3">
    <source>
        <dbReference type="EMBL" id="RKD29019.1"/>
    </source>
</evidence>
<dbReference type="OrthoDB" id="9812980at2"/>
<organism evidence="3 4">
    <name type="scientific">Thermohalobacter berrensis</name>
    <dbReference type="NCBI Taxonomy" id="99594"/>
    <lineage>
        <taxon>Bacteria</taxon>
        <taxon>Bacillati</taxon>
        <taxon>Bacillota</taxon>
        <taxon>Tissierellia</taxon>
        <taxon>Tissierellales</taxon>
        <taxon>Thermohalobacteraceae</taxon>
        <taxon>Thermohalobacter</taxon>
    </lineage>
</organism>
<name>A0A419SUW7_9FIRM</name>
<feature type="transmembrane region" description="Helical" evidence="1">
    <location>
        <begin position="54"/>
        <end position="87"/>
    </location>
</feature>
<evidence type="ECO:0000256" key="1">
    <source>
        <dbReference type="SAM" id="Phobius"/>
    </source>
</evidence>
<accession>A0A419SUW7</accession>
<dbReference type="InterPro" id="IPR053240">
    <property type="entry name" value="VTT_domain"/>
</dbReference>
<keyword evidence="1" id="KW-1133">Transmembrane helix</keyword>